<dbReference type="PANTHER" id="PTHR12093">
    <property type="entry name" value="NCK-ASSOCIATED PROTEIN 1"/>
    <property type="match status" value="1"/>
</dbReference>
<name>A0A0K9NMG0_ZOSMR</name>
<evidence type="ECO:0000313" key="2">
    <source>
        <dbReference type="EMBL" id="KMZ57974.1"/>
    </source>
</evidence>
<dbReference type="PANTHER" id="PTHR12093:SF10">
    <property type="entry name" value="MEMBRANE-ASSOCIATED PROTEIN HEM"/>
    <property type="match status" value="1"/>
</dbReference>
<dbReference type="Proteomes" id="UP000036987">
    <property type="component" value="Unassembled WGS sequence"/>
</dbReference>
<evidence type="ECO:0000256" key="1">
    <source>
        <dbReference type="ARBA" id="ARBA00037947"/>
    </source>
</evidence>
<comment type="similarity">
    <text evidence="1">Belongs to the HEM-1/HEM-2 family.</text>
</comment>
<organism evidence="2 3">
    <name type="scientific">Zostera marina</name>
    <name type="common">Eelgrass</name>
    <dbReference type="NCBI Taxonomy" id="29655"/>
    <lineage>
        <taxon>Eukaryota</taxon>
        <taxon>Viridiplantae</taxon>
        <taxon>Streptophyta</taxon>
        <taxon>Embryophyta</taxon>
        <taxon>Tracheophyta</taxon>
        <taxon>Spermatophyta</taxon>
        <taxon>Magnoliopsida</taxon>
        <taxon>Liliopsida</taxon>
        <taxon>Zosteraceae</taxon>
        <taxon>Zostera</taxon>
    </lineage>
</organism>
<dbReference type="EMBL" id="LFYR01001978">
    <property type="protein sequence ID" value="KMZ57974.1"/>
    <property type="molecule type" value="Genomic_DNA"/>
</dbReference>
<proteinExistence type="inferred from homology"/>
<dbReference type="AlphaFoldDB" id="A0A0K9NMG0"/>
<keyword evidence="3" id="KW-1185">Reference proteome</keyword>
<protein>
    <submittedName>
        <fullName evidence="2">Uncharacterized protein</fullName>
    </submittedName>
</protein>
<accession>A0A0K9NMG0</accession>
<dbReference type="OrthoDB" id="548214at2759"/>
<evidence type="ECO:0000313" key="3">
    <source>
        <dbReference type="Proteomes" id="UP000036987"/>
    </source>
</evidence>
<feature type="non-terminal residue" evidence="2">
    <location>
        <position position="1"/>
    </location>
</feature>
<reference evidence="3" key="1">
    <citation type="journal article" date="2016" name="Nature">
        <title>The genome of the seagrass Zostera marina reveals angiosperm adaptation to the sea.</title>
        <authorList>
            <person name="Olsen J.L."/>
            <person name="Rouze P."/>
            <person name="Verhelst B."/>
            <person name="Lin Y.-C."/>
            <person name="Bayer T."/>
            <person name="Collen J."/>
            <person name="Dattolo E."/>
            <person name="De Paoli E."/>
            <person name="Dittami S."/>
            <person name="Maumus F."/>
            <person name="Michel G."/>
            <person name="Kersting A."/>
            <person name="Lauritano C."/>
            <person name="Lohaus R."/>
            <person name="Toepel M."/>
            <person name="Tonon T."/>
            <person name="Vanneste K."/>
            <person name="Amirebrahimi M."/>
            <person name="Brakel J."/>
            <person name="Bostroem C."/>
            <person name="Chovatia M."/>
            <person name="Grimwood J."/>
            <person name="Jenkins J.W."/>
            <person name="Jueterbock A."/>
            <person name="Mraz A."/>
            <person name="Stam W.T."/>
            <person name="Tice H."/>
            <person name="Bornberg-Bauer E."/>
            <person name="Green P.J."/>
            <person name="Pearson G.A."/>
            <person name="Procaccini G."/>
            <person name="Duarte C.M."/>
            <person name="Schmutz J."/>
            <person name="Reusch T.B.H."/>
            <person name="Van de Peer Y."/>
        </authorList>
    </citation>
    <scope>NUCLEOTIDE SEQUENCE [LARGE SCALE GENOMIC DNA]</scope>
    <source>
        <strain evidence="3">cv. Finnish</strain>
    </source>
</reference>
<dbReference type="Pfam" id="PF09735">
    <property type="entry name" value="Nckap1"/>
    <property type="match status" value="1"/>
</dbReference>
<sequence length="56" mass="6123">SWSPFPYLCAAFVASNIWNTASYDVNISGFNDNIHCLARCISSVIAGSELAILERN</sequence>
<comment type="caution">
    <text evidence="2">The sequence shown here is derived from an EMBL/GenBank/DDBJ whole genome shotgun (WGS) entry which is preliminary data.</text>
</comment>
<gene>
    <name evidence="2" type="ORF">ZOSMA_7G00040</name>
</gene>
<dbReference type="InterPro" id="IPR019137">
    <property type="entry name" value="Nck-associated_protein-1"/>
</dbReference>